<accession>A0A379MPL3</accession>
<dbReference type="InterPro" id="IPR036388">
    <property type="entry name" value="WH-like_DNA-bd_sf"/>
</dbReference>
<dbReference type="EMBL" id="UGVL01000001">
    <property type="protein sequence ID" value="SUE33453.1"/>
    <property type="molecule type" value="Genomic_DNA"/>
</dbReference>
<organism evidence="2 3">
    <name type="scientific">Rikenella microfusus</name>
    <dbReference type="NCBI Taxonomy" id="28139"/>
    <lineage>
        <taxon>Bacteria</taxon>
        <taxon>Pseudomonadati</taxon>
        <taxon>Bacteroidota</taxon>
        <taxon>Bacteroidia</taxon>
        <taxon>Bacteroidales</taxon>
        <taxon>Rikenellaceae</taxon>
        <taxon>Rikenella</taxon>
    </lineage>
</organism>
<feature type="domain" description="Transcription regulator TrmB N-terminal" evidence="1">
    <location>
        <begin position="84"/>
        <end position="130"/>
    </location>
</feature>
<evidence type="ECO:0000259" key="1">
    <source>
        <dbReference type="Pfam" id="PF01978"/>
    </source>
</evidence>
<proteinExistence type="predicted"/>
<gene>
    <name evidence="2" type="ORF">NCTC11190_00661</name>
</gene>
<evidence type="ECO:0000313" key="3">
    <source>
        <dbReference type="Proteomes" id="UP000255233"/>
    </source>
</evidence>
<dbReference type="STRING" id="880526.GCA_000427365_00785"/>
<dbReference type="InterPro" id="IPR002831">
    <property type="entry name" value="Tscrpt_reg_TrmB_N"/>
</dbReference>
<dbReference type="SUPFAM" id="SSF46785">
    <property type="entry name" value="Winged helix' DNA-binding domain"/>
    <property type="match status" value="1"/>
</dbReference>
<dbReference type="Proteomes" id="UP000255233">
    <property type="component" value="Unassembled WGS sequence"/>
</dbReference>
<sequence>MISLNGPAVPIGIGDRGFSLFKEAGPGRNILKIMCAYNVVYTYLKQIFILRLKRDNGGFRREFPPILRKNSVSARKGDKTNHTMNEEKVLAALVESGVPMKSAEVAEATGLPKAEVDKAIKNLVKEGKAESPKRCFYAAK</sequence>
<reference evidence="2 3" key="1">
    <citation type="submission" date="2018-06" db="EMBL/GenBank/DDBJ databases">
        <authorList>
            <consortium name="Pathogen Informatics"/>
            <person name="Doyle S."/>
        </authorList>
    </citation>
    <scope>NUCLEOTIDE SEQUENCE [LARGE SCALE GENOMIC DNA]</scope>
    <source>
        <strain evidence="2 3">NCTC11190</strain>
    </source>
</reference>
<dbReference type="Pfam" id="PF01978">
    <property type="entry name" value="TrmB"/>
    <property type="match status" value="1"/>
</dbReference>
<dbReference type="Gene3D" id="1.10.10.10">
    <property type="entry name" value="Winged helix-like DNA-binding domain superfamily/Winged helix DNA-binding domain"/>
    <property type="match status" value="1"/>
</dbReference>
<evidence type="ECO:0000313" key="2">
    <source>
        <dbReference type="EMBL" id="SUE33453.1"/>
    </source>
</evidence>
<dbReference type="InterPro" id="IPR036390">
    <property type="entry name" value="WH_DNA-bd_sf"/>
</dbReference>
<protein>
    <recommendedName>
        <fullName evidence="1">Transcription regulator TrmB N-terminal domain-containing protein</fullName>
    </recommendedName>
</protein>
<name>A0A379MPL3_9BACT</name>
<dbReference type="AlphaFoldDB" id="A0A379MPL3"/>
<keyword evidence="3" id="KW-1185">Reference proteome</keyword>